<dbReference type="Gene3D" id="3.40.50.300">
    <property type="entry name" value="P-loop containing nucleotide triphosphate hydrolases"/>
    <property type="match status" value="1"/>
</dbReference>
<protein>
    <submittedName>
        <fullName evidence="4">DEAD/DEAH box helicase</fullName>
    </submittedName>
</protein>
<comment type="caution">
    <text evidence="4">The sequence shown here is derived from an EMBL/GenBank/DDBJ whole genome shotgun (WGS) entry which is preliminary data.</text>
</comment>
<dbReference type="Pfam" id="PF00176">
    <property type="entry name" value="SNF2-rel_dom"/>
    <property type="match status" value="1"/>
</dbReference>
<feature type="domain" description="Helicase ATP-binding" evidence="2">
    <location>
        <begin position="690"/>
        <end position="849"/>
    </location>
</feature>
<dbReference type="GO" id="GO:0005524">
    <property type="term" value="F:ATP binding"/>
    <property type="evidence" value="ECO:0007669"/>
    <property type="project" value="InterPro"/>
</dbReference>
<keyword evidence="4" id="KW-0067">ATP-binding</keyword>
<dbReference type="GO" id="GO:0015616">
    <property type="term" value="F:DNA translocase activity"/>
    <property type="evidence" value="ECO:0007669"/>
    <property type="project" value="TreeGrafter"/>
</dbReference>
<dbReference type="CDD" id="cd18793">
    <property type="entry name" value="SF2_C_SNF"/>
    <property type="match status" value="1"/>
</dbReference>
<evidence type="ECO:0000256" key="1">
    <source>
        <dbReference type="ARBA" id="ARBA00022801"/>
    </source>
</evidence>
<evidence type="ECO:0000313" key="5">
    <source>
        <dbReference type="Proteomes" id="UP000324133"/>
    </source>
</evidence>
<feature type="domain" description="Helicase C-terminal" evidence="3">
    <location>
        <begin position="972"/>
        <end position="1123"/>
    </location>
</feature>
<dbReference type="PANTHER" id="PTHR45629:SF7">
    <property type="entry name" value="DNA EXCISION REPAIR PROTEIN ERCC-6-RELATED"/>
    <property type="match status" value="1"/>
</dbReference>
<evidence type="ECO:0000259" key="3">
    <source>
        <dbReference type="PROSITE" id="PS51194"/>
    </source>
</evidence>
<dbReference type="InterPro" id="IPR013663">
    <property type="entry name" value="Helicase_SWF/SNF/SWI_bac"/>
</dbReference>
<dbReference type="InterPro" id="IPR001650">
    <property type="entry name" value="Helicase_C-like"/>
</dbReference>
<dbReference type="Proteomes" id="UP000324133">
    <property type="component" value="Unassembled WGS sequence"/>
</dbReference>
<dbReference type="InterPro" id="IPR027417">
    <property type="entry name" value="P-loop_NTPase"/>
</dbReference>
<dbReference type="Pfam" id="PF00271">
    <property type="entry name" value="Helicase_C"/>
    <property type="match status" value="1"/>
</dbReference>
<dbReference type="PANTHER" id="PTHR45629">
    <property type="entry name" value="SNF2/RAD54 FAMILY MEMBER"/>
    <property type="match status" value="1"/>
</dbReference>
<dbReference type="SMART" id="SM00487">
    <property type="entry name" value="DEXDc"/>
    <property type="match status" value="1"/>
</dbReference>
<dbReference type="AlphaFoldDB" id="A0A5B6TEK9"/>
<dbReference type="SMART" id="SM00490">
    <property type="entry name" value="HELICc"/>
    <property type="match status" value="1"/>
</dbReference>
<dbReference type="GO" id="GO:0004386">
    <property type="term" value="F:helicase activity"/>
    <property type="evidence" value="ECO:0007669"/>
    <property type="project" value="UniProtKB-KW"/>
</dbReference>
<dbReference type="Pfam" id="PF08455">
    <property type="entry name" value="SNF2_assoc"/>
    <property type="match status" value="1"/>
</dbReference>
<keyword evidence="5" id="KW-1185">Reference proteome</keyword>
<keyword evidence="4" id="KW-0347">Helicase</keyword>
<dbReference type="InterPro" id="IPR050496">
    <property type="entry name" value="SNF2_RAD54_helicase_repair"/>
</dbReference>
<proteinExistence type="predicted"/>
<dbReference type="PROSITE" id="PS51194">
    <property type="entry name" value="HELICASE_CTER"/>
    <property type="match status" value="1"/>
</dbReference>
<dbReference type="GO" id="GO:0016787">
    <property type="term" value="F:hydrolase activity"/>
    <property type="evidence" value="ECO:0007669"/>
    <property type="project" value="UniProtKB-KW"/>
</dbReference>
<accession>A0A5B6TEK9</accession>
<organism evidence="4 5">
    <name type="scientific">Rufibacter hautae</name>
    <dbReference type="NCBI Taxonomy" id="2595005"/>
    <lineage>
        <taxon>Bacteria</taxon>
        <taxon>Pseudomonadati</taxon>
        <taxon>Bacteroidota</taxon>
        <taxon>Cytophagia</taxon>
        <taxon>Cytophagales</taxon>
        <taxon>Hymenobacteraceae</taxon>
        <taxon>Rufibacter</taxon>
    </lineage>
</organism>
<dbReference type="Gene3D" id="3.40.50.10810">
    <property type="entry name" value="Tandem AAA-ATPase domain"/>
    <property type="match status" value="1"/>
</dbReference>
<reference evidence="4 5" key="1">
    <citation type="submission" date="2019-07" db="EMBL/GenBank/DDBJ databases">
        <title>Rufibacter sp. nov., isolated from lake sediment.</title>
        <authorList>
            <person name="Qu J.-H."/>
        </authorList>
    </citation>
    <scope>NUCLEOTIDE SEQUENCE [LARGE SCALE GENOMIC DNA]</scope>
    <source>
        <strain evidence="4 5">NBS58-1</strain>
    </source>
</reference>
<keyword evidence="4" id="KW-0547">Nucleotide-binding</keyword>
<dbReference type="PROSITE" id="PS51192">
    <property type="entry name" value="HELICASE_ATP_BIND_1"/>
    <property type="match status" value="1"/>
</dbReference>
<dbReference type="InterPro" id="IPR000330">
    <property type="entry name" value="SNF2_N"/>
</dbReference>
<dbReference type="OrthoDB" id="9760715at2"/>
<evidence type="ECO:0000313" key="4">
    <source>
        <dbReference type="EMBL" id="KAA3437622.1"/>
    </source>
</evidence>
<dbReference type="InterPro" id="IPR014001">
    <property type="entry name" value="Helicase_ATP-bd"/>
</dbReference>
<dbReference type="SUPFAM" id="SSF52540">
    <property type="entry name" value="P-loop containing nucleoside triphosphate hydrolases"/>
    <property type="match status" value="2"/>
</dbReference>
<dbReference type="EMBL" id="VKKY01000002">
    <property type="protein sequence ID" value="KAA3437622.1"/>
    <property type="molecule type" value="Genomic_DNA"/>
</dbReference>
<name>A0A5B6TEK9_9BACT</name>
<keyword evidence="1" id="KW-0378">Hydrolase</keyword>
<sequence length="1136" mass="130107">METQGDMAEKEQAPEAATVHPSNYFLQNIWGGTLTYATIARHTSAQAMAGGTLGFDLQPLQIELNAASFSGTSPFGRFPVVSVIQYPNGLLLSCDCAAPKDALCAHQAQVLQTLLNRQELRVFFDDALRREKIKPVAADYGLAEEENLDQYFTLEYAHKSLKIKPRLPELLPVTPETQVVLKEKLLPKQSLPFLPAKTKQKENTQLIVVLGEHRYYKHLSVELLEAATTQTGKIKNPLKGLSPLDYVWKTNQPQELRFYTALSRFQNNYNTDPTEADLEALKALVQNPMNLAVYQHTPEVSANITASSVVPVQLKKTPLDLVLDVQVKDNFYAIVAQLYIEDQPYPLKHLQLKYGHFLQIQHNLYLLHNPDLRRVLDFFQKRGFHVLVHGSKFEEFRENILANLETKIRISYSYLKPATSKQLEEQGFDQDREQLIYLSESEDFVLLTPVMRYGQVEIPVLSKKQIHATDAQGTSFTVARDREAELQFTAVILKHHPHFKEQLHLDCFYLHKDRFLQDDWFLEAFDAWRKLDISILGFRELKHSHLNPHKVKINILVTSGINWFDTSLNVQFGKQKASLKHLHKTLRNKTRFVTLDDGTQGILPQEWIDKLKTFFESAEVVGERLRTPKMNFSSIEGLYKDEVLSQEVREELSLYRQKLSNFEAIPEVEVPQELQTTLRNYQRQGLNWLSFLDQFNFGGCLADDMGLGKTVQVLAFILSQRAKVARNTNLVVVPTSLLFNWQQEAARFAPSLKIITVYGNNRIKNPAELDGYEIVLTSYGTLLSDIMVLKEYRFNYIFLDESQAIKNPESQRYRAARLLQARNRIVMTGTPLENNTYDLYGQLSFACPGLLGNKRYFRDHYSKPIDQFKSYKRAQELQRKISPFLLRRTKEQVAKELPEKTEMVLYCEMGTDQRKIYAAHELEIREFISAQADEEIQKSPMHVLRGLTRLRQICNSPALLPEEAAYAETSAKLEVLLEQIESKAPHHKILVFSQFVSMLQLIQNELRARGIKFSLLTGQTKDRAGAVAAFQEQEDVRVFLISLKAGGTGLNLTRADYVYLVDPWWNPAVENQAIDRTYRIGQEKNVVAVRLICPDTVEEKIMQLQASKKELVKDLIKTDGGILKSLSKQDLLALLG</sequence>
<dbReference type="RefSeq" id="WP_149090685.1">
    <property type="nucleotide sequence ID" value="NZ_VKKY01000002.1"/>
</dbReference>
<gene>
    <name evidence="4" type="ORF">FOA19_09935</name>
</gene>
<evidence type="ECO:0000259" key="2">
    <source>
        <dbReference type="PROSITE" id="PS51192"/>
    </source>
</evidence>
<dbReference type="InterPro" id="IPR049730">
    <property type="entry name" value="SNF2/RAD54-like_C"/>
</dbReference>
<dbReference type="InterPro" id="IPR038718">
    <property type="entry name" value="SNF2-like_sf"/>
</dbReference>